<dbReference type="InterPro" id="IPR011009">
    <property type="entry name" value="Kinase-like_dom_sf"/>
</dbReference>
<dbReference type="EMBL" id="FOSC01000008">
    <property type="protein sequence ID" value="SFJ97742.1"/>
    <property type="molecule type" value="Genomic_DNA"/>
</dbReference>
<evidence type="ECO:0000313" key="2">
    <source>
        <dbReference type="EMBL" id="SFJ97742.1"/>
    </source>
</evidence>
<accession>A0A1I3VRG1</accession>
<dbReference type="OrthoDB" id="3806873at2"/>
<dbReference type="Gene3D" id="3.90.1200.10">
    <property type="match status" value="1"/>
</dbReference>
<dbReference type="AlphaFoldDB" id="A0A1I3VRG1"/>
<protein>
    <submittedName>
        <fullName evidence="2">Phosphotransferase enzyme family protein</fullName>
    </submittedName>
</protein>
<dbReference type="Pfam" id="PF01636">
    <property type="entry name" value="APH"/>
    <property type="match status" value="1"/>
</dbReference>
<gene>
    <name evidence="2" type="ORF">SAMN05216429_108126</name>
</gene>
<organism evidence="2 3">
    <name type="scientific">Marinobacter persicus</name>
    <dbReference type="NCBI Taxonomy" id="930118"/>
    <lineage>
        <taxon>Bacteria</taxon>
        <taxon>Pseudomonadati</taxon>
        <taxon>Pseudomonadota</taxon>
        <taxon>Gammaproteobacteria</taxon>
        <taxon>Pseudomonadales</taxon>
        <taxon>Marinobacteraceae</taxon>
        <taxon>Marinobacter</taxon>
    </lineage>
</organism>
<evidence type="ECO:0000313" key="3">
    <source>
        <dbReference type="Proteomes" id="UP000199445"/>
    </source>
</evidence>
<proteinExistence type="predicted"/>
<evidence type="ECO:0000259" key="1">
    <source>
        <dbReference type="Pfam" id="PF01636"/>
    </source>
</evidence>
<dbReference type="RefSeq" id="WP_091705190.1">
    <property type="nucleotide sequence ID" value="NZ_BMYN01000009.1"/>
</dbReference>
<dbReference type="InterPro" id="IPR002575">
    <property type="entry name" value="Aminoglycoside_PTrfase"/>
</dbReference>
<feature type="domain" description="Aminoglycoside phosphotransferase" evidence="1">
    <location>
        <begin position="251"/>
        <end position="428"/>
    </location>
</feature>
<keyword evidence="2" id="KW-0808">Transferase</keyword>
<sequence>MTSPAAPLAERLWGRQGYRKTLLEKVEQAVALDVQRRKVDGRGFQQSKSLESVARLLDQIGRACTEFTALVPDQPALPAEPPAKHLADYAKLIRRIRKSLSLVAIDPAQSTTRQGLKIGRQTAKSLRRLNDLATADNHTGPFPVLHFQIARMLGLLNDLADALLAANFGPAVRLQNYKQLKQAAHALTSEAGSFGVERLALTRSGSTIAGLTTEPTGSGDIMAVYKEGQPHKVKEEIDGVDQWKKVFPKVAPSVLSHDIHADDRLASMVIEHLPGTTLEALILNGQWSMASQLLKKLEKTLRKIWKASHTRERCLPGYMQQLASRLPDVRQTHSSLFNGRQILCGLTRPGFETLMQQATELENRCPAPFSVLIHGDFNVDNLLFDDAKNRIYFIDLHRASYSDYVQDISVLMVSVYRMPVVEAARRARMMELVRQLYRFARRFARSREDDTFDLRLAIALARSFATSTRFIYDRKFAEKLAFRARYLLEAVAQLPVDALPRYQLPLEEIFSD</sequence>
<dbReference type="Proteomes" id="UP000199445">
    <property type="component" value="Unassembled WGS sequence"/>
</dbReference>
<reference evidence="2 3" key="1">
    <citation type="submission" date="2016-10" db="EMBL/GenBank/DDBJ databases">
        <authorList>
            <person name="de Groot N.N."/>
        </authorList>
    </citation>
    <scope>NUCLEOTIDE SEQUENCE [LARGE SCALE GENOMIC DNA]</scope>
    <source>
        <strain evidence="2 3">IBRC-M 10445</strain>
    </source>
</reference>
<dbReference type="SUPFAM" id="SSF56112">
    <property type="entry name" value="Protein kinase-like (PK-like)"/>
    <property type="match status" value="1"/>
</dbReference>
<dbReference type="GO" id="GO:0016740">
    <property type="term" value="F:transferase activity"/>
    <property type="evidence" value="ECO:0007669"/>
    <property type="project" value="UniProtKB-KW"/>
</dbReference>
<keyword evidence="3" id="KW-1185">Reference proteome</keyword>
<name>A0A1I3VRG1_9GAMM</name>